<dbReference type="PATRIC" id="fig|1280953.3.peg.1464"/>
<evidence type="ECO:0000313" key="4">
    <source>
        <dbReference type="Proteomes" id="UP000024942"/>
    </source>
</evidence>
<keyword evidence="2" id="KW-0732">Signal</keyword>
<gene>
    <name evidence="3" type="ORF">HOC_07223</name>
</gene>
<dbReference type="InterPro" id="IPR041999">
    <property type="entry name" value="Sortase_D_1"/>
</dbReference>
<dbReference type="SUPFAM" id="SSF63817">
    <property type="entry name" value="Sortase"/>
    <property type="match status" value="1"/>
</dbReference>
<dbReference type="STRING" id="1280953.HOC_07223"/>
<keyword evidence="4" id="KW-1185">Reference proteome</keyword>
<name>A0A059G8J3_9PROT</name>
<dbReference type="EMBL" id="ARYL01000008">
    <property type="protein sequence ID" value="KDA03177.1"/>
    <property type="molecule type" value="Genomic_DNA"/>
</dbReference>
<organism evidence="3 4">
    <name type="scientific">Hyphomonas oceanitis SCH89</name>
    <dbReference type="NCBI Taxonomy" id="1280953"/>
    <lineage>
        <taxon>Bacteria</taxon>
        <taxon>Pseudomonadati</taxon>
        <taxon>Pseudomonadota</taxon>
        <taxon>Alphaproteobacteria</taxon>
        <taxon>Hyphomonadales</taxon>
        <taxon>Hyphomonadaceae</taxon>
        <taxon>Hyphomonas</taxon>
    </lineage>
</organism>
<evidence type="ECO:0000256" key="2">
    <source>
        <dbReference type="SAM" id="SignalP"/>
    </source>
</evidence>
<dbReference type="NCBIfam" id="TIGR03784">
    <property type="entry name" value="marine_sortase"/>
    <property type="match status" value="1"/>
</dbReference>
<dbReference type="eggNOG" id="COG3764">
    <property type="taxonomic scope" value="Bacteria"/>
</dbReference>
<sequence>MGNGAYLKAKALLSQILLAHAWEATLDGATNARPWPWADVTPAAKLELPRLHASAIVLTGTSGQALAFGPGLMDGSAAPGQPGLTLLAGHRDSHFAFLQHAEIGDAITLTGPNGTPHIYTLTETRIVDANASLLRPGGTGAPTLALTTCYPFSGVTPTSQRYIAIAQMEDPPTDEAGGSGPVAEAKARSGAVAIPKAQVGEF</sequence>
<feature type="chain" id="PRO_5001578056" evidence="2">
    <location>
        <begin position="22"/>
        <end position="202"/>
    </location>
</feature>
<dbReference type="Pfam" id="PF04203">
    <property type="entry name" value="Sortase"/>
    <property type="match status" value="1"/>
</dbReference>
<dbReference type="AlphaFoldDB" id="A0A059G8J3"/>
<dbReference type="InterPro" id="IPR023365">
    <property type="entry name" value="Sortase_dom-sf"/>
</dbReference>
<evidence type="ECO:0000313" key="3">
    <source>
        <dbReference type="EMBL" id="KDA03177.1"/>
    </source>
</evidence>
<dbReference type="InterPro" id="IPR022445">
    <property type="entry name" value="Sortase_proteobact_type"/>
</dbReference>
<comment type="caution">
    <text evidence="3">The sequence shown here is derived from an EMBL/GenBank/DDBJ whole genome shotgun (WGS) entry which is preliminary data.</text>
</comment>
<dbReference type="InterPro" id="IPR005754">
    <property type="entry name" value="Sortase"/>
</dbReference>
<dbReference type="Proteomes" id="UP000024942">
    <property type="component" value="Unassembled WGS sequence"/>
</dbReference>
<proteinExistence type="predicted"/>
<dbReference type="Gene3D" id="2.40.260.10">
    <property type="entry name" value="Sortase"/>
    <property type="match status" value="1"/>
</dbReference>
<feature type="signal peptide" evidence="2">
    <location>
        <begin position="1"/>
        <end position="21"/>
    </location>
</feature>
<evidence type="ECO:0000256" key="1">
    <source>
        <dbReference type="ARBA" id="ARBA00022801"/>
    </source>
</evidence>
<dbReference type="CDD" id="cd05828">
    <property type="entry name" value="Sortase_D_1"/>
    <property type="match status" value="1"/>
</dbReference>
<dbReference type="GO" id="GO:0016787">
    <property type="term" value="F:hydrolase activity"/>
    <property type="evidence" value="ECO:0007669"/>
    <property type="project" value="UniProtKB-KW"/>
</dbReference>
<reference evidence="3 4" key="1">
    <citation type="journal article" date="2014" name="Antonie Van Leeuwenhoek">
        <title>Hyphomonas beringensis sp. nov. and Hyphomonas chukchiensis sp. nov., isolated from surface seawater of the Bering Sea and Chukchi Sea.</title>
        <authorList>
            <person name="Li C."/>
            <person name="Lai Q."/>
            <person name="Li G."/>
            <person name="Dong C."/>
            <person name="Wang J."/>
            <person name="Liao Y."/>
            <person name="Shao Z."/>
        </authorList>
    </citation>
    <scope>NUCLEOTIDE SEQUENCE [LARGE SCALE GENOMIC DNA]</scope>
    <source>
        <strain evidence="3 4">SCH89</strain>
    </source>
</reference>
<protein>
    <submittedName>
        <fullName evidence="3">Sortase family protein</fullName>
    </submittedName>
</protein>
<keyword evidence="1" id="KW-0378">Hydrolase</keyword>
<accession>A0A059G8J3</accession>